<proteinExistence type="predicted"/>
<protein>
    <submittedName>
        <fullName evidence="1">Putative ovule protein</fullName>
    </submittedName>
</protein>
<reference evidence="1" key="1">
    <citation type="submission" date="2015-12" db="EMBL/GenBank/DDBJ databases">
        <title>Gene expression during late stages of embryo sac development: a critical building block for successful pollen-pistil interactions.</title>
        <authorList>
            <person name="Liu Y."/>
            <person name="Joly V."/>
            <person name="Sabar M."/>
            <person name="Matton D.P."/>
        </authorList>
    </citation>
    <scope>NUCLEOTIDE SEQUENCE</scope>
</reference>
<evidence type="ECO:0000313" key="1">
    <source>
        <dbReference type="EMBL" id="JAP26983.1"/>
    </source>
</evidence>
<sequence>MRNFVCRFSCNFRYSGSRYALSPTLSGGPVVWAWDFHVGGLKFETLLPAKARGLPSGLSSSHQTCLVPISSPVLFAF</sequence>
<dbReference type="EMBL" id="GEDG01011654">
    <property type="protein sequence ID" value="JAP26983.1"/>
    <property type="molecule type" value="Transcribed_RNA"/>
</dbReference>
<organism evidence="1">
    <name type="scientific">Solanum chacoense</name>
    <name type="common">Chaco potato</name>
    <dbReference type="NCBI Taxonomy" id="4108"/>
    <lineage>
        <taxon>Eukaryota</taxon>
        <taxon>Viridiplantae</taxon>
        <taxon>Streptophyta</taxon>
        <taxon>Embryophyta</taxon>
        <taxon>Tracheophyta</taxon>
        <taxon>Spermatophyta</taxon>
        <taxon>Magnoliopsida</taxon>
        <taxon>eudicotyledons</taxon>
        <taxon>Gunneridae</taxon>
        <taxon>Pentapetalae</taxon>
        <taxon>asterids</taxon>
        <taxon>lamiids</taxon>
        <taxon>Solanales</taxon>
        <taxon>Solanaceae</taxon>
        <taxon>Solanoideae</taxon>
        <taxon>Solaneae</taxon>
        <taxon>Solanum</taxon>
    </lineage>
</organism>
<accession>A0A0V0I3S2</accession>
<name>A0A0V0I3S2_SOLCH</name>
<dbReference type="AlphaFoldDB" id="A0A0V0I3S2"/>